<dbReference type="PANTHER" id="PTHR37163">
    <property type="entry name" value="CONSERVED PROTEIN"/>
    <property type="match status" value="1"/>
</dbReference>
<reference evidence="1" key="1">
    <citation type="journal article" date="2020" name="mSystems">
        <title>Genome- and Community-Level Interaction Insights into Carbon Utilization and Element Cycling Functions of Hydrothermarchaeota in Hydrothermal Sediment.</title>
        <authorList>
            <person name="Zhou Z."/>
            <person name="Liu Y."/>
            <person name="Xu W."/>
            <person name="Pan J."/>
            <person name="Luo Z.H."/>
            <person name="Li M."/>
        </authorList>
    </citation>
    <scope>NUCLEOTIDE SEQUENCE [LARGE SCALE GENOMIC DNA]</scope>
    <source>
        <strain evidence="1">SpSt-609</strain>
    </source>
</reference>
<dbReference type="Pfam" id="PF04417">
    <property type="entry name" value="DUF501"/>
    <property type="match status" value="1"/>
</dbReference>
<proteinExistence type="predicted"/>
<sequence length="171" mass="20097">MERVSDKDLKIVEKQLGRRISNYLRVVKYCSHNFPVVILSYPVRDSVPFPTIHYLTCPHLLKEVSHLEEHGYISKLERIVQENEKIRQRLINAHEEVRKKRLKLLKEEDKMWEEILNRVGSGGIKELTKIKCLHLHLADFLAGVDNPVGEMVYEMLTQKECPNAYCVKFEI</sequence>
<gene>
    <name evidence="1" type="ORF">ENT77_07700</name>
</gene>
<protein>
    <submittedName>
        <fullName evidence="1">DUF501 domain-containing protein</fullName>
    </submittedName>
</protein>
<accession>A0A7C4CHC5</accession>
<evidence type="ECO:0000313" key="1">
    <source>
        <dbReference type="EMBL" id="HGU41064.1"/>
    </source>
</evidence>
<dbReference type="PANTHER" id="PTHR37163:SF1">
    <property type="entry name" value="DUF501 DOMAIN-CONTAINING PROTEIN"/>
    <property type="match status" value="1"/>
</dbReference>
<dbReference type="AlphaFoldDB" id="A0A7C4CHC5"/>
<name>A0A7C4CHC5_9BACT</name>
<comment type="caution">
    <text evidence="1">The sequence shown here is derived from an EMBL/GenBank/DDBJ whole genome shotgun (WGS) entry which is preliminary data.</text>
</comment>
<dbReference type="InterPro" id="IPR007511">
    <property type="entry name" value="DUF501"/>
</dbReference>
<organism evidence="1">
    <name type="scientific">Fervidobacterium thailandense</name>
    <dbReference type="NCBI Taxonomy" id="1008305"/>
    <lineage>
        <taxon>Bacteria</taxon>
        <taxon>Thermotogati</taxon>
        <taxon>Thermotogota</taxon>
        <taxon>Thermotogae</taxon>
        <taxon>Thermotogales</taxon>
        <taxon>Fervidobacteriaceae</taxon>
        <taxon>Fervidobacterium</taxon>
    </lineage>
</organism>
<dbReference type="EMBL" id="DSZY01000035">
    <property type="protein sequence ID" value="HGU41064.1"/>
    <property type="molecule type" value="Genomic_DNA"/>
</dbReference>